<accession>A0A0F9RZ43</accession>
<evidence type="ECO:0000313" key="2">
    <source>
        <dbReference type="EMBL" id="KKN60149.1"/>
    </source>
</evidence>
<feature type="compositionally biased region" description="Basic and acidic residues" evidence="1">
    <location>
        <begin position="57"/>
        <end position="67"/>
    </location>
</feature>
<dbReference type="EMBL" id="LAZR01000704">
    <property type="protein sequence ID" value="KKN60149.1"/>
    <property type="molecule type" value="Genomic_DNA"/>
</dbReference>
<evidence type="ECO:0000256" key="1">
    <source>
        <dbReference type="SAM" id="MobiDB-lite"/>
    </source>
</evidence>
<comment type="caution">
    <text evidence="2">The sequence shown here is derived from an EMBL/GenBank/DDBJ whole genome shotgun (WGS) entry which is preliminary data.</text>
</comment>
<protein>
    <submittedName>
        <fullName evidence="2">Uncharacterized protein</fullName>
    </submittedName>
</protein>
<proteinExistence type="predicted"/>
<sequence length="82" mass="9321">MKDLHELVEKLKKKTFIALKQTKEGMTTIAGEVIRVEDVDIFLKEAEENAAMTTLGKDPHPGNEQRWFKAIPIGKPKESENE</sequence>
<feature type="region of interest" description="Disordered" evidence="1">
    <location>
        <begin position="53"/>
        <end position="82"/>
    </location>
</feature>
<gene>
    <name evidence="2" type="ORF">LCGC14_0535270</name>
</gene>
<reference evidence="2" key="1">
    <citation type="journal article" date="2015" name="Nature">
        <title>Complex archaea that bridge the gap between prokaryotes and eukaryotes.</title>
        <authorList>
            <person name="Spang A."/>
            <person name="Saw J.H."/>
            <person name="Jorgensen S.L."/>
            <person name="Zaremba-Niedzwiedzka K."/>
            <person name="Martijn J."/>
            <person name="Lind A.E."/>
            <person name="van Eijk R."/>
            <person name="Schleper C."/>
            <person name="Guy L."/>
            <person name="Ettema T.J."/>
        </authorList>
    </citation>
    <scope>NUCLEOTIDE SEQUENCE</scope>
</reference>
<organism evidence="2">
    <name type="scientific">marine sediment metagenome</name>
    <dbReference type="NCBI Taxonomy" id="412755"/>
    <lineage>
        <taxon>unclassified sequences</taxon>
        <taxon>metagenomes</taxon>
        <taxon>ecological metagenomes</taxon>
    </lineage>
</organism>
<name>A0A0F9RZ43_9ZZZZ</name>
<dbReference type="AlphaFoldDB" id="A0A0F9RZ43"/>